<reference evidence="8 9" key="1">
    <citation type="journal article" date="2013" name="PLoS ONE">
        <title>Bacterial endosymbiosis in a chordate host: long-term co-evolution and conservation of secondary metabolism.</title>
        <authorList>
            <person name="Kwan J.C."/>
            <person name="Schmidt E.W."/>
        </authorList>
    </citation>
    <scope>NUCLEOTIDE SEQUENCE [LARGE SCALE GENOMIC DNA]</scope>
    <source>
        <strain evidence="9">L6</strain>
    </source>
</reference>
<dbReference type="GO" id="GO:0044780">
    <property type="term" value="P:bacterial-type flagellum assembly"/>
    <property type="evidence" value="ECO:0007669"/>
    <property type="project" value="InterPro"/>
</dbReference>
<dbReference type="GO" id="GO:0005576">
    <property type="term" value="C:extracellular region"/>
    <property type="evidence" value="ECO:0007669"/>
    <property type="project" value="UniProtKB-SubCell"/>
</dbReference>
<dbReference type="AlphaFoldDB" id="W2V310"/>
<dbReference type="PANTHER" id="PTHR30033">
    <property type="entry name" value="FLAGELLAR HOOK-ASSOCIATED PROTEIN 1"/>
    <property type="match status" value="1"/>
</dbReference>
<dbReference type="InterPro" id="IPR053927">
    <property type="entry name" value="FlgK_helical"/>
</dbReference>
<organism evidence="8 9">
    <name type="scientific">Candidatus Xenolissoclinum pacificiensis L6</name>
    <dbReference type="NCBI Taxonomy" id="1401685"/>
    <lineage>
        <taxon>Bacteria</taxon>
        <taxon>Pseudomonadati</taxon>
        <taxon>Pseudomonadota</taxon>
        <taxon>Alphaproteobacteria</taxon>
        <taxon>Rickettsiales</taxon>
        <taxon>Anaplasmataceae</taxon>
        <taxon>Candidatus Xenolissoclinum</taxon>
    </lineage>
</organism>
<evidence type="ECO:0000313" key="9">
    <source>
        <dbReference type="Proteomes" id="UP000018951"/>
    </source>
</evidence>
<dbReference type="GO" id="GO:0005198">
    <property type="term" value="F:structural molecule activity"/>
    <property type="evidence" value="ECO:0007669"/>
    <property type="project" value="InterPro"/>
</dbReference>
<evidence type="ECO:0000256" key="4">
    <source>
        <dbReference type="ARBA" id="ARBA00016244"/>
    </source>
</evidence>
<comment type="similarity">
    <text evidence="3">Belongs to the flagella basal body rod proteins family.</text>
</comment>
<name>W2V310_9RICK</name>
<protein>
    <recommendedName>
        <fullName evidence="4">Flagellar hook-associated protein 1</fullName>
    </recommendedName>
</protein>
<evidence type="ECO:0000256" key="5">
    <source>
        <dbReference type="ARBA" id="ARBA00022525"/>
    </source>
</evidence>
<evidence type="ECO:0000256" key="3">
    <source>
        <dbReference type="ARBA" id="ARBA00009677"/>
    </source>
</evidence>
<dbReference type="STRING" id="1401685.P857_1016"/>
<evidence type="ECO:0000256" key="6">
    <source>
        <dbReference type="ARBA" id="ARBA00023143"/>
    </source>
</evidence>
<evidence type="ECO:0000256" key="2">
    <source>
        <dbReference type="ARBA" id="ARBA00004613"/>
    </source>
</evidence>
<dbReference type="Pfam" id="PF22638">
    <property type="entry name" value="FlgK_D1"/>
    <property type="match status" value="1"/>
</dbReference>
<keyword evidence="6" id="KW-0975">Bacterial flagellum</keyword>
<comment type="caution">
    <text evidence="8">The sequence shown here is derived from an EMBL/GenBank/DDBJ whole genome shotgun (WGS) entry which is preliminary data.</text>
</comment>
<dbReference type="EMBL" id="AXCJ01000001">
    <property type="protein sequence ID" value="ETO91838.1"/>
    <property type="molecule type" value="Genomic_DNA"/>
</dbReference>
<evidence type="ECO:0000313" key="8">
    <source>
        <dbReference type="EMBL" id="ETO91838.1"/>
    </source>
</evidence>
<gene>
    <name evidence="8" type="ORF">P857_1016</name>
</gene>
<dbReference type="PANTHER" id="PTHR30033:SF2">
    <property type="entry name" value="FLAGELLAR HOOK PROTEIN"/>
    <property type="match status" value="1"/>
</dbReference>
<evidence type="ECO:0000256" key="1">
    <source>
        <dbReference type="ARBA" id="ARBA00004365"/>
    </source>
</evidence>
<proteinExistence type="inferred from homology"/>
<accession>W2V310</accession>
<keyword evidence="9" id="KW-1185">Reference proteome</keyword>
<feature type="domain" description="Flagellar hook-associated protein FlgK helical" evidence="7">
    <location>
        <begin position="109"/>
        <end position="331"/>
    </location>
</feature>
<comment type="subcellular location">
    <subcellularLocation>
        <location evidence="1">Bacterial flagellum</location>
    </subcellularLocation>
    <subcellularLocation>
        <location evidence="2">Secreted</location>
    </subcellularLocation>
</comment>
<dbReference type="GO" id="GO:0009424">
    <property type="term" value="C:bacterial-type flagellum hook"/>
    <property type="evidence" value="ECO:0007669"/>
    <property type="project" value="InterPro"/>
</dbReference>
<dbReference type="Proteomes" id="UP000018951">
    <property type="component" value="Unassembled WGS sequence"/>
</dbReference>
<evidence type="ECO:0000259" key="7">
    <source>
        <dbReference type="Pfam" id="PF22638"/>
    </source>
</evidence>
<sequence>MSIHNTSASITTGIMQQQEKMFVNSHNMLNADDVSYQKINVETNLLPSGYGTTKTFLASNDPLLNRDILENISITNYYEELSRYCKKISGTFGRPDSTSYIQNNAFPANINTALNNVFKSLSYLQADPNDMVLKSNLVNSASILTQMISNIAKDLNMMSSSVHQEIIDSSSAVNDYMKQIHDINRVIISADNITRNTLESQRNSLLEQIAQYLSIRVVDKDNNQIYLYTADNDIPLIEQDLYQMSYNGDRYLNPDNTPILPDNLSLQICNINSPAYFYEVSMEELTFGKMKGLYDADIVELRPKVAELNKFTECFIKEYNAIYNQGNSVPGKLYLNSYTSHTLYEDINLDEILDISLIDKRTGNPATYSDGYFIKPLSVDLRSNNINDLILEINNYFTPLSNQVVFSDMVRDVVLCVDEIDNNLVSFGIEIDSVSNQENPVFIEDIITSYTVNGVVVSSDQNVDQYNTVDRFSREHIGNLFSIDKSEIPTNLQKVNVNIKVSINGIEGMIGYDIYFNELYDSKRISAISSEGNAELRNTNNIKYATAALVADDGHIIANPYDMGYLKISSLNSEYAININSSNSDIDNFLSKYQFDNFFSVQENTLASKFSVESKIIEDVSSVNTAEITMNEDLQNYVVGPGNNLNILHLLSLQGKNILFTDTELQPHYYVFNEFLSNVIIISSQRAISAESVYEVNDQYLTSLRDYKYNITGVNLDEALIEQKRINQISQSLMRALAIYNENLENLINLL</sequence>
<keyword evidence="5" id="KW-0964">Secreted</keyword>
<dbReference type="InterPro" id="IPR002371">
    <property type="entry name" value="FlgK"/>
</dbReference>